<dbReference type="InterPro" id="IPR025528">
    <property type="entry name" value="BrnA_antitoxin"/>
</dbReference>
<comment type="caution">
    <text evidence="1">The sequence shown here is derived from an EMBL/GenBank/DDBJ whole genome shotgun (WGS) entry which is preliminary data.</text>
</comment>
<dbReference type="Proteomes" id="UP000757435">
    <property type="component" value="Unassembled WGS sequence"/>
</dbReference>
<accession>A0A951QB75</accession>
<evidence type="ECO:0000313" key="1">
    <source>
        <dbReference type="EMBL" id="MBW4660072.1"/>
    </source>
</evidence>
<name>A0A951QB75_9CYAN</name>
<proteinExistence type="predicted"/>
<sequence length="92" mass="10501">MNVNDSSSTSRTDWAALEAMIDEDIDYSDIPPLTEEFFEKATLRVPATQARNLIQLDPDVMLWFQAQGLEYKALINSILRRHIEGSSDQRIS</sequence>
<organism evidence="1 2">
    <name type="scientific">Drouetiella hepatica Uher 2000/2452</name>
    <dbReference type="NCBI Taxonomy" id="904376"/>
    <lineage>
        <taxon>Bacteria</taxon>
        <taxon>Bacillati</taxon>
        <taxon>Cyanobacteriota</taxon>
        <taxon>Cyanophyceae</taxon>
        <taxon>Oculatellales</taxon>
        <taxon>Oculatellaceae</taxon>
        <taxon>Drouetiella</taxon>
    </lineage>
</organism>
<dbReference type="EMBL" id="JAHHHD010000017">
    <property type="protein sequence ID" value="MBW4660072.1"/>
    <property type="molecule type" value="Genomic_DNA"/>
</dbReference>
<dbReference type="Pfam" id="PF14384">
    <property type="entry name" value="BrnA_antitoxin"/>
    <property type="match status" value="1"/>
</dbReference>
<protein>
    <submittedName>
        <fullName evidence="1">BrnA antitoxin family protein</fullName>
    </submittedName>
</protein>
<reference evidence="1" key="2">
    <citation type="journal article" date="2022" name="Microbiol. Resour. Announc.">
        <title>Metagenome Sequencing to Explore Phylogenomics of Terrestrial Cyanobacteria.</title>
        <authorList>
            <person name="Ward R.D."/>
            <person name="Stajich J.E."/>
            <person name="Johansen J.R."/>
            <person name="Huntemann M."/>
            <person name="Clum A."/>
            <person name="Foster B."/>
            <person name="Foster B."/>
            <person name="Roux S."/>
            <person name="Palaniappan K."/>
            <person name="Varghese N."/>
            <person name="Mukherjee S."/>
            <person name="Reddy T.B.K."/>
            <person name="Daum C."/>
            <person name="Copeland A."/>
            <person name="Chen I.A."/>
            <person name="Ivanova N.N."/>
            <person name="Kyrpides N.C."/>
            <person name="Shapiro N."/>
            <person name="Eloe-Fadrosh E.A."/>
            <person name="Pietrasiak N."/>
        </authorList>
    </citation>
    <scope>NUCLEOTIDE SEQUENCE</scope>
    <source>
        <strain evidence="1">UHER 2000/2452</strain>
    </source>
</reference>
<evidence type="ECO:0000313" key="2">
    <source>
        <dbReference type="Proteomes" id="UP000757435"/>
    </source>
</evidence>
<gene>
    <name evidence="1" type="ORF">KME15_15460</name>
</gene>
<dbReference type="AlphaFoldDB" id="A0A951QB75"/>
<reference evidence="1" key="1">
    <citation type="submission" date="2021-05" db="EMBL/GenBank/DDBJ databases">
        <authorList>
            <person name="Pietrasiak N."/>
            <person name="Ward R."/>
            <person name="Stajich J.E."/>
            <person name="Kurbessoian T."/>
        </authorList>
    </citation>
    <scope>NUCLEOTIDE SEQUENCE</scope>
    <source>
        <strain evidence="1">UHER 2000/2452</strain>
    </source>
</reference>